<keyword evidence="5" id="KW-1185">Reference proteome</keyword>
<dbReference type="InterPro" id="IPR001173">
    <property type="entry name" value="Glyco_trans_2-like"/>
</dbReference>
<evidence type="ECO:0000313" key="5">
    <source>
        <dbReference type="Proteomes" id="UP000660668"/>
    </source>
</evidence>
<dbReference type="Pfam" id="PF13524">
    <property type="entry name" value="Glyco_trans_1_2"/>
    <property type="match status" value="1"/>
</dbReference>
<proteinExistence type="predicted"/>
<dbReference type="PANTHER" id="PTHR43685:SF2">
    <property type="entry name" value="GLYCOSYLTRANSFERASE 2-LIKE DOMAIN-CONTAINING PROTEIN"/>
    <property type="match status" value="1"/>
</dbReference>
<evidence type="ECO:0000313" key="4">
    <source>
        <dbReference type="EMBL" id="MBF4770232.1"/>
    </source>
</evidence>
<dbReference type="EMBL" id="JADKPO010000042">
    <property type="protein sequence ID" value="MBF4770232.1"/>
    <property type="molecule type" value="Genomic_DNA"/>
</dbReference>
<name>A0A930YKC1_9ACTN</name>
<feature type="region of interest" description="Disordered" evidence="1">
    <location>
        <begin position="144"/>
        <end position="176"/>
    </location>
</feature>
<dbReference type="SUPFAM" id="SSF53448">
    <property type="entry name" value="Nucleotide-diphospho-sugar transferases"/>
    <property type="match status" value="2"/>
</dbReference>
<sequence length="1001" mass="108322">MPPESRTRAPHVPADPQAILASGLLDRDWVGAQLGMVFNTDREALERLLEQDAKCSPHPLFEQSWAGRSLAAYLGEGTARSKVSPHPLVDVRRILDEHPQAARHTYGPLSWWVSQAGDDSLVPVPEGVRQVRWGHLRAAALEAAERRHSSAGVRRAHRSSRRAPTPTPDPPALPVGDEPLVSIVLTVHDDGPRLREVVDAVQAQTYSGWELVVVDNGSDDDTTAVLTGVAAFEPRVVPLTVPRGSTARARNAALGKARGTYVAFADTAHAWRPDFLRVMVGHLHASGASMAHAAMRVPDAAGGEWFRVVGGRREHLLAHDHFDLACLVVRRDLVTQLGGFDETLGGAEGLDLVLRLSEDARLRPVRRVLVDRTDPEEEDPRWTAAIVERHLVDWEAAGRRPRERGRVSVVLPASPDLARTVRWVTRTMAPLGEADDIELVVVGSHLPRHVELPLAMLMATYPRARLMATLPRLGAALSTNIGIAQTTGEVVVLARTSVNPPRDAFRALVAALDDPAVAIAQPLVTDRPGLVVSAGAVFGPGRTHPEAFMAGLPVSDAAALEARRVPAPLSPVVAVRGADLVRAHGFDVWMGDTLPEIELGIRLAVNDGAATVVVPEAAMVIKPRQLARLDTASADVRALQERWPSPPPGSDEAWAGAGFEVVGRRWEAPAGAARGPLDAPALAPRTLVRPRRAAVRQGPPALRWALDIAAPSGPRGQRWGDAYFARSLAEALTRLGQRVSVDNRDLRQRDSRDLDDVVLVLRGLDRVVPRPGRVNLEWVISHPDLVDAAELASFDRVYAASTTWAARAGAAAGVAVTPLLQCTDPRLFNPSRGEPDTGAPVLFVGNSRDVYRRSVRSALAVGARVEVHGADWDRFLSPDLIASTVVANEELGALYCSAGVVLNDHHDDMRRDGFLANRLFDVAACGARLVSDEIDGLSEVFGDVVQTFHDETEMRPLLADPDAAFPSYQTRLALAEKVIREHSFDHRAEVLLEDAVRLLAR</sequence>
<accession>A0A930YKC1</accession>
<comment type="caution">
    <text evidence="4">The sequence shown here is derived from an EMBL/GenBank/DDBJ whole genome shotgun (WGS) entry which is preliminary data.</text>
</comment>
<gene>
    <name evidence="4" type="ORF">ISU10_20855</name>
</gene>
<feature type="domain" description="Glycosyltransferase 2-like" evidence="2">
    <location>
        <begin position="182"/>
        <end position="308"/>
    </location>
</feature>
<feature type="domain" description="Spore protein YkvP/CgeB glycosyl transferase-like" evidence="3">
    <location>
        <begin position="861"/>
        <end position="992"/>
    </location>
</feature>
<dbReference type="InterPro" id="IPR050834">
    <property type="entry name" value="Glycosyltransf_2"/>
</dbReference>
<dbReference type="Proteomes" id="UP000660668">
    <property type="component" value="Unassembled WGS sequence"/>
</dbReference>
<dbReference type="AlphaFoldDB" id="A0A930YKC1"/>
<evidence type="ECO:0000259" key="3">
    <source>
        <dbReference type="Pfam" id="PF13524"/>
    </source>
</evidence>
<evidence type="ECO:0000256" key="1">
    <source>
        <dbReference type="SAM" id="MobiDB-lite"/>
    </source>
</evidence>
<dbReference type="InterPro" id="IPR029044">
    <property type="entry name" value="Nucleotide-diphossugar_trans"/>
</dbReference>
<dbReference type="RefSeq" id="WP_194698374.1">
    <property type="nucleotide sequence ID" value="NZ_JADKPO010000042.1"/>
</dbReference>
<protein>
    <submittedName>
        <fullName evidence="4">Glycosyltransferase</fullName>
    </submittedName>
</protein>
<dbReference type="InterPro" id="IPR055259">
    <property type="entry name" value="YkvP/CgeB_Glyco_trans-like"/>
</dbReference>
<organism evidence="4 5">
    <name type="scientific">Nocardioides agariphilus</name>
    <dbReference type="NCBI Taxonomy" id="433664"/>
    <lineage>
        <taxon>Bacteria</taxon>
        <taxon>Bacillati</taxon>
        <taxon>Actinomycetota</taxon>
        <taxon>Actinomycetes</taxon>
        <taxon>Propionibacteriales</taxon>
        <taxon>Nocardioidaceae</taxon>
        <taxon>Nocardioides</taxon>
    </lineage>
</organism>
<evidence type="ECO:0000259" key="2">
    <source>
        <dbReference type="Pfam" id="PF00535"/>
    </source>
</evidence>
<dbReference type="Pfam" id="PF00535">
    <property type="entry name" value="Glycos_transf_2"/>
    <property type="match status" value="1"/>
</dbReference>
<reference evidence="4" key="1">
    <citation type="submission" date="2020-11" db="EMBL/GenBank/DDBJ databases">
        <title>Nocardioides cynanchi sp. nov., isolated from soil of rhizosphere of Cynanchum wilfordii.</title>
        <authorList>
            <person name="Lee J.-S."/>
            <person name="Suh M.K."/>
            <person name="Kim J.-S."/>
        </authorList>
    </citation>
    <scope>NUCLEOTIDE SEQUENCE</scope>
    <source>
        <strain evidence="4">KCTC 19276</strain>
    </source>
</reference>
<dbReference type="PANTHER" id="PTHR43685">
    <property type="entry name" value="GLYCOSYLTRANSFERASE"/>
    <property type="match status" value="1"/>
</dbReference>
<dbReference type="Gene3D" id="3.90.550.10">
    <property type="entry name" value="Spore Coat Polysaccharide Biosynthesis Protein SpsA, Chain A"/>
    <property type="match status" value="1"/>
</dbReference>